<proteinExistence type="predicted"/>
<name>A0A9X1M295_9MICC</name>
<keyword evidence="2" id="KW-0472">Membrane</keyword>
<dbReference type="RefSeq" id="WP_227907984.1">
    <property type="nucleotide sequence ID" value="NZ_CP095461.1"/>
</dbReference>
<dbReference type="Pfam" id="PF14155">
    <property type="entry name" value="DUF4307"/>
    <property type="match status" value="1"/>
</dbReference>
<evidence type="ECO:0000256" key="1">
    <source>
        <dbReference type="SAM" id="MobiDB-lite"/>
    </source>
</evidence>
<sequence length="152" mass="15805">MSTEEGPVKQPAPEQTPDDFPSATRLANRYGAPKPGLSRRTKIIAGSAAVLLACGAAALMAMPSPNGEVSFKDVGFSITDATHATVDFQVTKDPEDSASCAVQVLSQSYAVVGWKQVTIGPGEEATTGHRVDVRTDSLGVTGGVNACWLLDD</sequence>
<comment type="caution">
    <text evidence="3">The sequence shown here is derived from an EMBL/GenBank/DDBJ whole genome shotgun (WGS) entry which is preliminary data.</text>
</comment>
<evidence type="ECO:0000256" key="2">
    <source>
        <dbReference type="SAM" id="Phobius"/>
    </source>
</evidence>
<keyword evidence="2" id="KW-1133">Transmembrane helix</keyword>
<accession>A0A9X1M295</accession>
<feature type="region of interest" description="Disordered" evidence="1">
    <location>
        <begin position="1"/>
        <end position="35"/>
    </location>
</feature>
<evidence type="ECO:0000313" key="3">
    <source>
        <dbReference type="EMBL" id="MCC3269585.1"/>
    </source>
</evidence>
<dbReference type="EMBL" id="JAJFZP010000007">
    <property type="protein sequence ID" value="MCC3269585.1"/>
    <property type="molecule type" value="Genomic_DNA"/>
</dbReference>
<keyword evidence="2" id="KW-0812">Transmembrane</keyword>
<dbReference type="AlphaFoldDB" id="A0A9X1M295"/>
<reference evidence="3" key="1">
    <citation type="submission" date="2021-10" db="EMBL/GenBank/DDBJ databases">
        <title>Novel species in genus Arthrobacter.</title>
        <authorList>
            <person name="Liu Y."/>
        </authorList>
    </citation>
    <scope>NUCLEOTIDE SEQUENCE</scope>
    <source>
        <strain evidence="3">Zg-Y809</strain>
    </source>
</reference>
<protein>
    <submittedName>
        <fullName evidence="3">DUF4307 domain-containing protein</fullName>
    </submittedName>
</protein>
<dbReference type="Proteomes" id="UP001139264">
    <property type="component" value="Unassembled WGS sequence"/>
</dbReference>
<dbReference type="InterPro" id="IPR025443">
    <property type="entry name" value="DUF4307"/>
</dbReference>
<organism evidence="3 4">
    <name type="scientific">Arthrobacter gengyunqii</name>
    <dbReference type="NCBI Taxonomy" id="2886940"/>
    <lineage>
        <taxon>Bacteria</taxon>
        <taxon>Bacillati</taxon>
        <taxon>Actinomycetota</taxon>
        <taxon>Actinomycetes</taxon>
        <taxon>Micrococcales</taxon>
        <taxon>Micrococcaceae</taxon>
        <taxon>Arthrobacter</taxon>
    </lineage>
</organism>
<evidence type="ECO:0000313" key="4">
    <source>
        <dbReference type="Proteomes" id="UP001139264"/>
    </source>
</evidence>
<gene>
    <name evidence="3" type="ORF">LJ751_09440</name>
</gene>
<feature type="transmembrane region" description="Helical" evidence="2">
    <location>
        <begin position="43"/>
        <end position="62"/>
    </location>
</feature>